<dbReference type="EC" id="5.6.1.3" evidence="1"/>
<comment type="caution">
    <text evidence="1">The sequence shown here is derived from an EMBL/GenBank/DDBJ whole genome shotgun (WGS) entry which is preliminary data.</text>
</comment>
<keyword evidence="2" id="KW-1185">Reference proteome</keyword>
<protein>
    <submittedName>
        <fullName evidence="1">Plus-end-directed kinesin ATPase protein</fullName>
        <ecNumber evidence="1">5.6.1.3</ecNumber>
    </submittedName>
</protein>
<organism evidence="1 2">
    <name type="scientific">Dioscorea alata</name>
    <name type="common">Purple yam</name>
    <dbReference type="NCBI Taxonomy" id="55571"/>
    <lineage>
        <taxon>Eukaryota</taxon>
        <taxon>Viridiplantae</taxon>
        <taxon>Streptophyta</taxon>
        <taxon>Embryophyta</taxon>
        <taxon>Tracheophyta</taxon>
        <taxon>Spermatophyta</taxon>
        <taxon>Magnoliopsida</taxon>
        <taxon>Liliopsida</taxon>
        <taxon>Dioscoreales</taxon>
        <taxon>Dioscoreaceae</taxon>
        <taxon>Dioscorea</taxon>
    </lineage>
</organism>
<evidence type="ECO:0000313" key="2">
    <source>
        <dbReference type="Proteomes" id="UP000827976"/>
    </source>
</evidence>
<accession>A0ACB7V3U0</accession>
<keyword evidence="1" id="KW-0413">Isomerase</keyword>
<proteinExistence type="predicted"/>
<reference evidence="2" key="1">
    <citation type="journal article" date="2022" name="Nat. Commun.">
        <title>Chromosome evolution and the genetic basis of agronomically important traits in greater yam.</title>
        <authorList>
            <person name="Bredeson J.V."/>
            <person name="Lyons J.B."/>
            <person name="Oniyinde I.O."/>
            <person name="Okereke N.R."/>
            <person name="Kolade O."/>
            <person name="Nnabue I."/>
            <person name="Nwadili C.O."/>
            <person name="Hribova E."/>
            <person name="Parker M."/>
            <person name="Nwogha J."/>
            <person name="Shu S."/>
            <person name="Carlson J."/>
            <person name="Kariba R."/>
            <person name="Muthemba S."/>
            <person name="Knop K."/>
            <person name="Barton G.J."/>
            <person name="Sherwood A.V."/>
            <person name="Lopez-Montes A."/>
            <person name="Asiedu R."/>
            <person name="Jamnadass R."/>
            <person name="Muchugi A."/>
            <person name="Goodstein D."/>
            <person name="Egesi C.N."/>
            <person name="Featherston J."/>
            <person name="Asfaw A."/>
            <person name="Simpson G.G."/>
            <person name="Dolezel J."/>
            <person name="Hendre P.S."/>
            <person name="Van Deynze A."/>
            <person name="Kumar P.L."/>
            <person name="Obidiegwu J.E."/>
            <person name="Bhattacharjee R."/>
            <person name="Rokhsar D.S."/>
        </authorList>
    </citation>
    <scope>NUCLEOTIDE SEQUENCE [LARGE SCALE GENOMIC DNA]</scope>
    <source>
        <strain evidence="2">cv. TDa95/00328</strain>
    </source>
</reference>
<dbReference type="EMBL" id="CM037022">
    <property type="protein sequence ID" value="KAH7667794.1"/>
    <property type="molecule type" value="Genomic_DNA"/>
</dbReference>
<name>A0ACB7V3U0_DIOAL</name>
<dbReference type="Proteomes" id="UP000827976">
    <property type="component" value="Chromosome 12"/>
</dbReference>
<gene>
    <name evidence="1" type="ORF">IHE45_12G083300</name>
</gene>
<sequence length="1053" mass="119389">MSVTSSLNRKLGFSLPPPSPAPFLTPRTERRSLDLRWADGSSPAIQFDKDKEVNVQVVLRCRPLNDEEQRLNVQKAVSCIEQKKEVIVFQNSSNKQVEKTFLFDKVFGPKAQQRSIYDYAISPFVKDVLEGYNCTVFAYGQTGTGKTYTMEGEMKFKGGDFSGDAGVIPRAVRHIFDALESQKSDYSMKVTFLELYNEEITDLLVSEEHSRTMDEKQRRPISLMEDGKGGAIIRGLQEEVVYSANDIFNLLERGSAKRRITDTMLNKQSSRSHSIFSITIHVKEVTLGNEELIKCGRLNLVDLAGSENVSKSGVREVRAREAGEMNKSLLTLGRVITALVEHSGHVPYRDSKLTRLLRDSLGGKSKTCIIATISPSVLCLEETLSTLDYAYRAKSIRNKPEANRKVSKSVLLKDLYSEIERMKQDVRAAREKNGVYIPPERFARDEAERKAMSEKIEQMESNVDLLRKEALKFQELYQAEQERNLDMESEIQKCKESSEKSKKALQDLQGVYNMTNLMLKEKEFIISNLLQSENAILQRAKQMHSNLESASEDMSLLLAKIERQTTIETENQGLVLNFGSHLDQSLKDLHKTVIGSVCQHQQVLRSMEEHFNSFLSAKSEATRNLELRIANIKDVYASGVQGMRKLANVLHKKSLSDLEQMKLSISAQMISVENFLITAVSEAEQVLSDVQTSLEEQKELLVVSACQQEMGLKQSLVSTRAISRTTIDFFNDLQERASRLAATVEENQMERSHRLEVFETKFKELSAKEENAALEKITGILRNLTSTKDNMVLAALHNMNKKNVEEKKMLQIEMADMQQVSANVKSDFIGQIEKVEKQFHENETSAAVTRAMMENIIQSCSKEVDKSMQYWEVAQLSVNKLNEDHNVEIASYVEETKQENKNILEEFVSVSSCTDVDFEVGTSHLLANAKDSHLLDLETSNAMNSMTTTCSDQLKNFQHDHSERIKEIRNLADERLLKEYLVDLPTASTPKKSSVVLPSWSSIEELRTPHIADLVKGMESEDRLKSEHEVIKHQQYLSPLTSRSPFATINRFE</sequence>
<evidence type="ECO:0000313" key="1">
    <source>
        <dbReference type="EMBL" id="KAH7667794.1"/>
    </source>
</evidence>